<dbReference type="Pfam" id="PF11456">
    <property type="entry name" value="DUF3019"/>
    <property type="match status" value="1"/>
</dbReference>
<keyword evidence="3" id="KW-1185">Reference proteome</keyword>
<protein>
    <submittedName>
        <fullName evidence="2">DUF3019 domain-containing protein</fullName>
    </submittedName>
</protein>
<name>A0AAE9Z6I0_9GAMM</name>
<feature type="chain" id="PRO_5042209894" evidence="1">
    <location>
        <begin position="28"/>
        <end position="155"/>
    </location>
</feature>
<dbReference type="InterPro" id="IPR021559">
    <property type="entry name" value="DUF3019"/>
</dbReference>
<feature type="signal peptide" evidence="1">
    <location>
        <begin position="1"/>
        <end position="27"/>
    </location>
</feature>
<reference evidence="2 3" key="1">
    <citation type="journal article" date="2015" name="Genome Announc.">
        <title>Draft Genome Sequences of Marine Isolates of Thalassomonas viridans and Thalassomonas actiniarum.</title>
        <authorList>
            <person name="Olonade I."/>
            <person name="van Zyl L.J."/>
            <person name="Trindade M."/>
        </authorList>
    </citation>
    <scope>NUCLEOTIDE SEQUENCE [LARGE SCALE GENOMIC DNA]</scope>
    <source>
        <strain evidence="2 3">XOM25</strain>
    </source>
</reference>
<dbReference type="Proteomes" id="UP000032352">
    <property type="component" value="Chromosome"/>
</dbReference>
<gene>
    <name evidence="2" type="ORF">SG34_003390</name>
</gene>
<evidence type="ECO:0000313" key="2">
    <source>
        <dbReference type="EMBL" id="WDE05987.1"/>
    </source>
</evidence>
<sequence length="155" mass="17189">MYFKRAAKPLVSVILCAWLPVTMAAQAEKVNTLPATASAAMEPAPKAATGTQPVLSVQPATCVALHQGRTCFAQLSLNWQTSGAGDFCIYLKDDKQPVRCWQNSQGNLLSFEFESNKKVVFQLIEQGKQHVVAETSVDVSWVHKAAPRKRRWRLF</sequence>
<dbReference type="AlphaFoldDB" id="A0AAE9Z6I0"/>
<keyword evidence="1" id="KW-0732">Signal</keyword>
<dbReference type="EMBL" id="CP059733">
    <property type="protein sequence ID" value="WDE05987.1"/>
    <property type="molecule type" value="Genomic_DNA"/>
</dbReference>
<reference evidence="2 3" key="2">
    <citation type="journal article" date="2022" name="Mar. Drugs">
        <title>Bioassay-Guided Fractionation Leads to the Detection of Cholic Acid Generated by the Rare Thalassomonas sp.</title>
        <authorList>
            <person name="Pheiffer F."/>
            <person name="Schneider Y.K."/>
            <person name="Hansen E.H."/>
            <person name="Andersen J.H."/>
            <person name="Isaksson J."/>
            <person name="Busche T."/>
            <person name="R C."/>
            <person name="Kalinowski J."/>
            <person name="Zyl L.V."/>
            <person name="Trindade M."/>
        </authorList>
    </citation>
    <scope>NUCLEOTIDE SEQUENCE [LARGE SCALE GENOMIC DNA]</scope>
    <source>
        <strain evidence="2 3">XOM25</strain>
    </source>
</reference>
<dbReference type="KEGG" id="tvd:SG34_003390"/>
<evidence type="ECO:0000313" key="3">
    <source>
        <dbReference type="Proteomes" id="UP000032352"/>
    </source>
</evidence>
<dbReference type="RefSeq" id="WP_053047032.1">
    <property type="nucleotide sequence ID" value="NZ_CP059733.1"/>
</dbReference>
<organism evidence="2 3">
    <name type="scientific">Thalassomonas viridans</name>
    <dbReference type="NCBI Taxonomy" id="137584"/>
    <lineage>
        <taxon>Bacteria</taxon>
        <taxon>Pseudomonadati</taxon>
        <taxon>Pseudomonadota</taxon>
        <taxon>Gammaproteobacteria</taxon>
        <taxon>Alteromonadales</taxon>
        <taxon>Colwelliaceae</taxon>
        <taxon>Thalassomonas</taxon>
    </lineage>
</organism>
<proteinExistence type="predicted"/>
<evidence type="ECO:0000256" key="1">
    <source>
        <dbReference type="SAM" id="SignalP"/>
    </source>
</evidence>
<accession>A0AAE9Z6I0</accession>